<organism evidence="1">
    <name type="scientific">Anguilla anguilla</name>
    <name type="common">European freshwater eel</name>
    <name type="synonym">Muraena anguilla</name>
    <dbReference type="NCBI Taxonomy" id="7936"/>
    <lineage>
        <taxon>Eukaryota</taxon>
        <taxon>Metazoa</taxon>
        <taxon>Chordata</taxon>
        <taxon>Craniata</taxon>
        <taxon>Vertebrata</taxon>
        <taxon>Euteleostomi</taxon>
        <taxon>Actinopterygii</taxon>
        <taxon>Neopterygii</taxon>
        <taxon>Teleostei</taxon>
        <taxon>Anguilliformes</taxon>
        <taxon>Anguillidae</taxon>
        <taxon>Anguilla</taxon>
    </lineage>
</organism>
<sequence length="21" mass="2489">MSIADFVCVFSVLYFIHKRVN</sequence>
<dbReference type="EMBL" id="GBXM01038209">
    <property type="protein sequence ID" value="JAH70368.1"/>
    <property type="molecule type" value="Transcribed_RNA"/>
</dbReference>
<name>A0A0E9UZH0_ANGAN</name>
<protein>
    <submittedName>
        <fullName evidence="1">Uncharacterized protein</fullName>
    </submittedName>
</protein>
<proteinExistence type="predicted"/>
<reference evidence="1" key="1">
    <citation type="submission" date="2014-11" db="EMBL/GenBank/DDBJ databases">
        <authorList>
            <person name="Amaro Gonzalez C."/>
        </authorList>
    </citation>
    <scope>NUCLEOTIDE SEQUENCE</scope>
</reference>
<evidence type="ECO:0000313" key="1">
    <source>
        <dbReference type="EMBL" id="JAH70368.1"/>
    </source>
</evidence>
<accession>A0A0E9UZH0</accession>
<dbReference type="AlphaFoldDB" id="A0A0E9UZH0"/>
<reference evidence="1" key="2">
    <citation type="journal article" date="2015" name="Fish Shellfish Immunol.">
        <title>Early steps in the European eel (Anguilla anguilla)-Vibrio vulnificus interaction in the gills: Role of the RtxA13 toxin.</title>
        <authorList>
            <person name="Callol A."/>
            <person name="Pajuelo D."/>
            <person name="Ebbesson L."/>
            <person name="Teles M."/>
            <person name="MacKenzie S."/>
            <person name="Amaro C."/>
        </authorList>
    </citation>
    <scope>NUCLEOTIDE SEQUENCE</scope>
</reference>